<protein>
    <submittedName>
        <fullName evidence="2">Uncharacterized protein</fullName>
    </submittedName>
</protein>
<proteinExistence type="predicted"/>
<feature type="transmembrane region" description="Helical" evidence="1">
    <location>
        <begin position="34"/>
        <end position="54"/>
    </location>
</feature>
<keyword evidence="1" id="KW-1133">Transmembrane helix</keyword>
<dbReference type="AlphaFoldDB" id="A0A1G6GT38"/>
<accession>A0A1G6GT38</accession>
<feature type="transmembrane region" description="Helical" evidence="1">
    <location>
        <begin position="12"/>
        <end position="28"/>
    </location>
</feature>
<organism evidence="2 3">
    <name type="scientific">Microbacterium enclense</name>
    <dbReference type="NCBI Taxonomy" id="993073"/>
    <lineage>
        <taxon>Bacteria</taxon>
        <taxon>Bacillati</taxon>
        <taxon>Actinomycetota</taxon>
        <taxon>Actinomycetes</taxon>
        <taxon>Micrococcales</taxon>
        <taxon>Microbacteriaceae</taxon>
        <taxon>Microbacterium</taxon>
    </lineage>
</organism>
<evidence type="ECO:0000313" key="2">
    <source>
        <dbReference type="EMBL" id="SDB85157.1"/>
    </source>
</evidence>
<dbReference type="EMBL" id="FMYG01000001">
    <property type="protein sequence ID" value="SDB85157.1"/>
    <property type="molecule type" value="Genomic_DNA"/>
</dbReference>
<dbReference type="PROSITE" id="PS51257">
    <property type="entry name" value="PROKAR_LIPOPROTEIN"/>
    <property type="match status" value="1"/>
</dbReference>
<evidence type="ECO:0000256" key="1">
    <source>
        <dbReference type="SAM" id="Phobius"/>
    </source>
</evidence>
<keyword evidence="1" id="KW-0472">Membrane</keyword>
<reference evidence="2 3" key="1">
    <citation type="submission" date="2016-09" db="EMBL/GenBank/DDBJ databases">
        <authorList>
            <person name="Capua I."/>
            <person name="De Benedictis P."/>
            <person name="Joannis T."/>
            <person name="Lombin L.H."/>
            <person name="Cattoli G."/>
        </authorList>
    </citation>
    <scope>NUCLEOTIDE SEQUENCE [LARGE SCALE GENOMIC DNA]</scope>
    <source>
        <strain evidence="2 3">NIO-1002</strain>
    </source>
</reference>
<keyword evidence="1" id="KW-0812">Transmembrane</keyword>
<gene>
    <name evidence="2" type="ORF">SAMN05216418_0658</name>
</gene>
<sequence length="61" mass="6405">MASRPPISRRELVALILVFIACGVAVLLSAPTALLPPVAGLAVAIVGVATARWWRRRGRSG</sequence>
<evidence type="ECO:0000313" key="3">
    <source>
        <dbReference type="Proteomes" id="UP000183203"/>
    </source>
</evidence>
<dbReference type="Proteomes" id="UP000183203">
    <property type="component" value="Unassembled WGS sequence"/>
</dbReference>
<name>A0A1G6GT38_9MICO</name>
<dbReference type="RefSeq" id="WP_058230920.1">
    <property type="nucleotide sequence ID" value="NZ_FMYG01000001.1"/>
</dbReference>